<proteinExistence type="predicted"/>
<protein>
    <submittedName>
        <fullName evidence="3">Chemotaxis protein CheX</fullName>
    </submittedName>
</protein>
<sequence length="153" mass="16644">MATDKNLNEIIKEVYNGTIHAVKNIIPLDPEVGSPQLVEPPLTVKFGVLIGVTGSIKGELVLQSDQDFFSEIGEVMFGMPLTEDMLESFAGELGNMIAGSLSTYLSNVEINTDITHPTVLQGDATLSGFKRALLVDINYSNQKNLKVHLLLNQ</sequence>
<keyword evidence="1" id="KW-0145">Chemotaxis</keyword>
<accession>A0A1G6LNV3</accession>
<reference evidence="4" key="1">
    <citation type="submission" date="2016-09" db="EMBL/GenBank/DDBJ databases">
        <authorList>
            <person name="Varghese N."/>
            <person name="Submissions S."/>
        </authorList>
    </citation>
    <scope>NUCLEOTIDE SEQUENCE [LARGE SCALE GENOMIC DNA]</scope>
    <source>
        <strain evidence="4">S5</strain>
    </source>
</reference>
<dbReference type="CDD" id="cd17906">
    <property type="entry name" value="CheX"/>
    <property type="match status" value="1"/>
</dbReference>
<dbReference type="RefSeq" id="WP_090796541.1">
    <property type="nucleotide sequence ID" value="NZ_FMYI01000009.1"/>
</dbReference>
<dbReference type="Proteomes" id="UP000242949">
    <property type="component" value="Unassembled WGS sequence"/>
</dbReference>
<dbReference type="STRING" id="1612202.SAMN05421734_10921"/>
<name>A0A1G6LNV3_9BACI</name>
<keyword evidence="4" id="KW-1185">Reference proteome</keyword>
<dbReference type="GO" id="GO:0006935">
    <property type="term" value="P:chemotaxis"/>
    <property type="evidence" value="ECO:0007669"/>
    <property type="project" value="UniProtKB-KW"/>
</dbReference>
<dbReference type="PANTHER" id="PTHR39452">
    <property type="entry name" value="CHEY-P PHOSPHATASE CHEX"/>
    <property type="match status" value="1"/>
</dbReference>
<dbReference type="Gene3D" id="3.40.1550.10">
    <property type="entry name" value="CheC-like"/>
    <property type="match status" value="1"/>
</dbReference>
<evidence type="ECO:0000259" key="2">
    <source>
        <dbReference type="Pfam" id="PF13690"/>
    </source>
</evidence>
<dbReference type="Pfam" id="PF13690">
    <property type="entry name" value="CheX"/>
    <property type="match status" value="1"/>
</dbReference>
<evidence type="ECO:0000313" key="4">
    <source>
        <dbReference type="Proteomes" id="UP000242949"/>
    </source>
</evidence>
<organism evidence="3 4">
    <name type="scientific">Pelagirhabdus alkalitolerans</name>
    <dbReference type="NCBI Taxonomy" id="1612202"/>
    <lineage>
        <taxon>Bacteria</taxon>
        <taxon>Bacillati</taxon>
        <taxon>Bacillota</taxon>
        <taxon>Bacilli</taxon>
        <taxon>Bacillales</taxon>
        <taxon>Bacillaceae</taxon>
        <taxon>Pelagirhabdus</taxon>
    </lineage>
</organism>
<dbReference type="AlphaFoldDB" id="A0A1G6LNV3"/>
<dbReference type="SUPFAM" id="SSF103039">
    <property type="entry name" value="CheC-like"/>
    <property type="match status" value="1"/>
</dbReference>
<dbReference type="InterPro" id="IPR038756">
    <property type="entry name" value="CheX-like"/>
</dbReference>
<gene>
    <name evidence="3" type="ORF">SAMN05421734_10921</name>
</gene>
<dbReference type="PANTHER" id="PTHR39452:SF1">
    <property type="entry name" value="CHEY-P PHOSPHATASE CHEX"/>
    <property type="match status" value="1"/>
</dbReference>
<dbReference type="OrthoDB" id="9788100at2"/>
<dbReference type="InterPro" id="IPR028976">
    <property type="entry name" value="CheC-like_sf"/>
</dbReference>
<evidence type="ECO:0000256" key="1">
    <source>
        <dbReference type="ARBA" id="ARBA00022500"/>
    </source>
</evidence>
<evidence type="ECO:0000313" key="3">
    <source>
        <dbReference type="EMBL" id="SDC44871.1"/>
    </source>
</evidence>
<dbReference type="InterPro" id="IPR028051">
    <property type="entry name" value="CheX-like_dom"/>
</dbReference>
<feature type="domain" description="Chemotaxis phosphatase CheX-like" evidence="2">
    <location>
        <begin position="47"/>
        <end position="124"/>
    </location>
</feature>
<dbReference type="EMBL" id="FMYI01000009">
    <property type="protein sequence ID" value="SDC44871.1"/>
    <property type="molecule type" value="Genomic_DNA"/>
</dbReference>